<dbReference type="Gene3D" id="1.20.1110.10">
    <property type="entry name" value="Calcium-transporting ATPase, transmembrane domain"/>
    <property type="match status" value="1"/>
</dbReference>
<dbReference type="AlphaFoldDB" id="A0A7J8CDV1"/>
<organism evidence="4 5">
    <name type="scientific">Rousettus aegyptiacus</name>
    <name type="common">Egyptian fruit bat</name>
    <name type="synonym">Pteropus aegyptiacus</name>
    <dbReference type="NCBI Taxonomy" id="9407"/>
    <lineage>
        <taxon>Eukaryota</taxon>
        <taxon>Metazoa</taxon>
        <taxon>Chordata</taxon>
        <taxon>Craniata</taxon>
        <taxon>Vertebrata</taxon>
        <taxon>Euteleostomi</taxon>
        <taxon>Mammalia</taxon>
        <taxon>Eutheria</taxon>
        <taxon>Laurasiatheria</taxon>
        <taxon>Chiroptera</taxon>
        <taxon>Yinpterochiroptera</taxon>
        <taxon>Pteropodoidea</taxon>
        <taxon>Pteropodidae</taxon>
        <taxon>Rousettinae</taxon>
        <taxon>Rousettus</taxon>
    </lineage>
</organism>
<gene>
    <name evidence="4" type="ORF">HJG63_001195</name>
</gene>
<dbReference type="GO" id="GO:0046872">
    <property type="term" value="F:metal ion binding"/>
    <property type="evidence" value="ECO:0007669"/>
    <property type="project" value="UniProtKB-KW"/>
</dbReference>
<name>A0A7J8CDV1_ROUAE</name>
<dbReference type="PANTHER" id="PTHR43294:SF10">
    <property type="entry name" value="POTASSIUM-TRANSPORTING ATPASE ALPHA CHAIN 1"/>
    <property type="match status" value="1"/>
</dbReference>
<dbReference type="GO" id="GO:0005391">
    <property type="term" value="F:P-type sodium:potassium-exchanging transporter activity"/>
    <property type="evidence" value="ECO:0007669"/>
    <property type="project" value="TreeGrafter"/>
</dbReference>
<dbReference type="GO" id="GO:0005886">
    <property type="term" value="C:plasma membrane"/>
    <property type="evidence" value="ECO:0007669"/>
    <property type="project" value="TreeGrafter"/>
</dbReference>
<evidence type="ECO:0000259" key="3">
    <source>
        <dbReference type="Pfam" id="PF00689"/>
    </source>
</evidence>
<dbReference type="FunFam" id="1.20.1110.10:FF:000095">
    <property type="entry name" value="Sodium/potassium-transporting ATPase subunit alpha-1"/>
    <property type="match status" value="1"/>
</dbReference>
<keyword evidence="1" id="KW-0479">Metal-binding</keyword>
<keyword evidence="2" id="KW-0812">Transmembrane</keyword>
<dbReference type="GO" id="GO:0008900">
    <property type="term" value="F:P-type potassium:proton transporter activity"/>
    <property type="evidence" value="ECO:0007669"/>
    <property type="project" value="TreeGrafter"/>
</dbReference>
<comment type="caution">
    <text evidence="4">The sequence shown here is derived from an EMBL/GenBank/DDBJ whole genome shotgun (WGS) entry which is preliminary data.</text>
</comment>
<evidence type="ECO:0000313" key="4">
    <source>
        <dbReference type="EMBL" id="KAF6409035.1"/>
    </source>
</evidence>
<dbReference type="GO" id="GO:0006883">
    <property type="term" value="P:intracellular sodium ion homeostasis"/>
    <property type="evidence" value="ECO:0007669"/>
    <property type="project" value="TreeGrafter"/>
</dbReference>
<sequence>MHLRPRNPKRDRLVNEPLAAYSYFQIGAIQSFAGFTDYFTAMAQEGWFPLLCVGLRPQWENHHLQDLQDSYGQEWTFGQRLYQQYTCYTVFFISIEMCQIADVLIRKTRRLSAFQQGFFRNKILVIAIVFQVCVGCFLCYCPGMPNIFNFMPIR</sequence>
<reference evidence="4 5" key="1">
    <citation type="journal article" date="2020" name="Nature">
        <title>Six reference-quality genomes reveal evolution of bat adaptations.</title>
        <authorList>
            <person name="Jebb D."/>
            <person name="Huang Z."/>
            <person name="Pippel M."/>
            <person name="Hughes G.M."/>
            <person name="Lavrichenko K."/>
            <person name="Devanna P."/>
            <person name="Winkler S."/>
            <person name="Jermiin L.S."/>
            <person name="Skirmuntt E.C."/>
            <person name="Katzourakis A."/>
            <person name="Burkitt-Gray L."/>
            <person name="Ray D.A."/>
            <person name="Sullivan K.A.M."/>
            <person name="Roscito J.G."/>
            <person name="Kirilenko B.M."/>
            <person name="Davalos L.M."/>
            <person name="Corthals A.P."/>
            <person name="Power M.L."/>
            <person name="Jones G."/>
            <person name="Ransome R.D."/>
            <person name="Dechmann D.K.N."/>
            <person name="Locatelli A.G."/>
            <person name="Puechmaille S.J."/>
            <person name="Fedrigo O."/>
            <person name="Jarvis E.D."/>
            <person name="Hiller M."/>
            <person name="Vernes S.C."/>
            <person name="Myers E.W."/>
            <person name="Teeling E.C."/>
        </authorList>
    </citation>
    <scope>NUCLEOTIDE SEQUENCE [LARGE SCALE GENOMIC DNA]</scope>
    <source>
        <strain evidence="4">MRouAeg1</strain>
        <tissue evidence="4">Muscle</tissue>
    </source>
</reference>
<dbReference type="PRINTS" id="PR00121">
    <property type="entry name" value="NAKATPASE"/>
</dbReference>
<feature type="domain" description="Cation-transporting P-type ATPase C-terminal" evidence="3">
    <location>
        <begin position="4"/>
        <end position="153"/>
    </location>
</feature>
<dbReference type="GO" id="GO:1990573">
    <property type="term" value="P:potassium ion import across plasma membrane"/>
    <property type="evidence" value="ECO:0007669"/>
    <property type="project" value="TreeGrafter"/>
</dbReference>
<evidence type="ECO:0000256" key="1">
    <source>
        <dbReference type="ARBA" id="ARBA00022723"/>
    </source>
</evidence>
<proteinExistence type="predicted"/>
<dbReference type="InterPro" id="IPR050510">
    <property type="entry name" value="Cation_transp_ATPase_P-type"/>
</dbReference>
<protein>
    <submittedName>
        <fullName evidence="4">ATPase H+/K+ transporting subunit alpha</fullName>
    </submittedName>
</protein>
<keyword evidence="2" id="KW-0472">Membrane</keyword>
<dbReference type="GO" id="GO:0036376">
    <property type="term" value="P:sodium ion export across plasma membrane"/>
    <property type="evidence" value="ECO:0007669"/>
    <property type="project" value="TreeGrafter"/>
</dbReference>
<dbReference type="InterPro" id="IPR006068">
    <property type="entry name" value="ATPase_P-typ_cation-transptr_C"/>
</dbReference>
<dbReference type="SUPFAM" id="SSF81665">
    <property type="entry name" value="Calcium ATPase, transmembrane domain M"/>
    <property type="match status" value="1"/>
</dbReference>
<dbReference type="Proteomes" id="UP000593571">
    <property type="component" value="Unassembled WGS sequence"/>
</dbReference>
<dbReference type="InterPro" id="IPR023298">
    <property type="entry name" value="ATPase_P-typ_TM_dom_sf"/>
</dbReference>
<feature type="transmembrane region" description="Helical" evidence="2">
    <location>
        <begin position="123"/>
        <end position="148"/>
    </location>
</feature>
<dbReference type="GO" id="GO:0030007">
    <property type="term" value="P:intracellular potassium ion homeostasis"/>
    <property type="evidence" value="ECO:0007669"/>
    <property type="project" value="TreeGrafter"/>
</dbReference>
<dbReference type="PANTHER" id="PTHR43294">
    <property type="entry name" value="SODIUM/POTASSIUM-TRANSPORTING ATPASE SUBUNIT ALPHA"/>
    <property type="match status" value="1"/>
</dbReference>
<keyword evidence="2" id="KW-1133">Transmembrane helix</keyword>
<evidence type="ECO:0000256" key="2">
    <source>
        <dbReference type="SAM" id="Phobius"/>
    </source>
</evidence>
<evidence type="ECO:0000313" key="5">
    <source>
        <dbReference type="Proteomes" id="UP000593571"/>
    </source>
</evidence>
<keyword evidence="5" id="KW-1185">Reference proteome</keyword>
<dbReference type="Pfam" id="PF00689">
    <property type="entry name" value="Cation_ATPase_C"/>
    <property type="match status" value="1"/>
</dbReference>
<accession>A0A7J8CDV1</accession>
<dbReference type="EMBL" id="JACASE010000014">
    <property type="protein sequence ID" value="KAF6409035.1"/>
    <property type="molecule type" value="Genomic_DNA"/>
</dbReference>